<evidence type="ECO:0000313" key="3">
    <source>
        <dbReference type="Proteomes" id="UP001601521"/>
    </source>
</evidence>
<accession>A0ABW6NEK1</accession>
<sequence>MNTNRAHGARWGVRSAGIGAAAAVAVGLLSTGAADADTFVPLPGGDLSKTLSDGTAVHVWLDGESAHIDPSMGATAVHRTARVSGNAHVELAGTTTAVGGSLYPGYTVGCEVDISGVGADGGPGASMDWSDGENAKPDAGGNVGGNLTLAPGQAKSFYVLDLEEKDESGRDVHKSRNKFQGDSGSVAWSDEPIGLTGCGGPAQARAFVSVEVETDNVISWVTLWGEPFSLG</sequence>
<evidence type="ECO:0000256" key="1">
    <source>
        <dbReference type="SAM" id="SignalP"/>
    </source>
</evidence>
<dbReference type="Proteomes" id="UP001601521">
    <property type="component" value="Unassembled WGS sequence"/>
</dbReference>
<organism evidence="2 3">
    <name type="scientific">Nocardia africana</name>
    <dbReference type="NCBI Taxonomy" id="134964"/>
    <lineage>
        <taxon>Bacteria</taxon>
        <taxon>Bacillati</taxon>
        <taxon>Actinomycetota</taxon>
        <taxon>Actinomycetes</taxon>
        <taxon>Mycobacteriales</taxon>
        <taxon>Nocardiaceae</taxon>
        <taxon>Nocardia</taxon>
    </lineage>
</organism>
<protein>
    <submittedName>
        <fullName evidence="2">MspA family porin</fullName>
    </submittedName>
</protein>
<keyword evidence="3" id="KW-1185">Reference proteome</keyword>
<reference evidence="2 3" key="1">
    <citation type="submission" date="2024-10" db="EMBL/GenBank/DDBJ databases">
        <title>The Natural Products Discovery Center: Release of the First 8490 Sequenced Strains for Exploring Actinobacteria Biosynthetic Diversity.</title>
        <authorList>
            <person name="Kalkreuter E."/>
            <person name="Kautsar S.A."/>
            <person name="Yang D."/>
            <person name="Bader C.D."/>
            <person name="Teijaro C.N."/>
            <person name="Fluegel L."/>
            <person name="Davis C.M."/>
            <person name="Simpson J.R."/>
            <person name="Lauterbach L."/>
            <person name="Steele A.D."/>
            <person name="Gui C."/>
            <person name="Meng S."/>
            <person name="Li G."/>
            <person name="Viehrig K."/>
            <person name="Ye F."/>
            <person name="Su P."/>
            <person name="Kiefer A.F."/>
            <person name="Nichols A."/>
            <person name="Cepeda A.J."/>
            <person name="Yan W."/>
            <person name="Fan B."/>
            <person name="Jiang Y."/>
            <person name="Adhikari A."/>
            <person name="Zheng C.-J."/>
            <person name="Schuster L."/>
            <person name="Cowan T.M."/>
            <person name="Smanski M.J."/>
            <person name="Chevrette M.G."/>
            <person name="De Carvalho L.P.S."/>
            <person name="Shen B."/>
        </authorList>
    </citation>
    <scope>NUCLEOTIDE SEQUENCE [LARGE SCALE GENOMIC DNA]</scope>
    <source>
        <strain evidence="2 3">NPDC004550</strain>
    </source>
</reference>
<keyword evidence="1" id="KW-0732">Signal</keyword>
<dbReference type="EMBL" id="JBIALX010000003">
    <property type="protein sequence ID" value="MFF0453560.1"/>
    <property type="molecule type" value="Genomic_DNA"/>
</dbReference>
<dbReference type="Pfam" id="PF09203">
    <property type="entry name" value="MspA"/>
    <property type="match status" value="1"/>
</dbReference>
<feature type="chain" id="PRO_5045301315" evidence="1">
    <location>
        <begin position="37"/>
        <end position="231"/>
    </location>
</feature>
<proteinExistence type="predicted"/>
<comment type="caution">
    <text evidence="2">The sequence shown here is derived from an EMBL/GenBank/DDBJ whole genome shotgun (WGS) entry which is preliminary data.</text>
</comment>
<feature type="signal peptide" evidence="1">
    <location>
        <begin position="1"/>
        <end position="36"/>
    </location>
</feature>
<dbReference type="Gene3D" id="2.60.40.1650">
    <property type="entry name" value="Porin MspA (Ig-like beta-sandwich domain)"/>
    <property type="match status" value="2"/>
</dbReference>
<evidence type="ECO:0000313" key="2">
    <source>
        <dbReference type="EMBL" id="MFF0453560.1"/>
    </source>
</evidence>
<dbReference type="InterPro" id="IPR015286">
    <property type="entry name" value="Porin_fam_mycobact-type"/>
</dbReference>
<gene>
    <name evidence="2" type="ORF">ACFYTH_09340</name>
</gene>
<dbReference type="RefSeq" id="WP_387250401.1">
    <property type="nucleotide sequence ID" value="NZ_JBIALX010000003.1"/>
</dbReference>
<name>A0ABW6NEK1_9NOCA</name>